<reference evidence="4" key="1">
    <citation type="submission" date="2019-12" db="EMBL/GenBank/DDBJ databases">
        <title>Genome sequencing and annotation of Brassica cretica.</title>
        <authorList>
            <person name="Studholme D.J."/>
            <person name="Sarris P."/>
        </authorList>
    </citation>
    <scope>NUCLEOTIDE SEQUENCE</scope>
    <source>
        <strain evidence="4">PFS-109/04</strain>
        <tissue evidence="4">Leaf</tissue>
    </source>
</reference>
<accession>A0A8S9Q8Y0</accession>
<dbReference type="Gene3D" id="2.60.210.10">
    <property type="entry name" value="Apoptosis, Tumor Necrosis Factor Receptor Associated Protein 2, Chain A"/>
    <property type="match status" value="2"/>
</dbReference>
<evidence type="ECO:0000259" key="3">
    <source>
        <dbReference type="PROSITE" id="PS50144"/>
    </source>
</evidence>
<feature type="region of interest" description="Disordered" evidence="1">
    <location>
        <begin position="1"/>
        <end position="30"/>
    </location>
</feature>
<sequence length="532" mass="59236">MRARVSSRILNRGSGCENSGENDGDNGGEITGGSVRFGRLTSKSSVEYCTSDDLLVLIPTTDHPALNVSLNSCERIHVSGYPRTKLGKYAHSFRVKLAPLVLSREATQKNSGLCSPVAIPVLVGIIITGAAFGFWTVRKFVVSEDEGVDVSVDQFVKWATRSVAATFLFQVNKMHRVIATMDTPSPMGAFISASLLGFLLSKTIHNRLARRLVKMGSVSAVVSTVVTKWREHPPSLYSLKVDNFKQLEMSATSSDDNYQSRLFSSGGYNWKLIELIVYPKGNEKDNDNGFISMYVEIDSESLISAPQREQVLPFDSFNNPENGFVFEGDQCEFGVDVIVVPPLTNWKLIELIVYPKGNEKDNDNGFISMYVEIDSESLISAPQHLEVKRFNALKTVWGLQQVLPFDSFNNPENGFVFEGDQSDSDTPKADEKVQAQANFRVLDPLGSNHFELKHLEVKRFNALKTVWGLQQVLPFDSFNNPENGFVFEGDQCEFGVDVIVVPPLTNWVLWLYPKGNSRADGKWLIPFSAFSR</sequence>
<dbReference type="PANTHER" id="PTHR46162">
    <property type="entry name" value="TRAF-LIKE FAMILY PROTEIN"/>
    <property type="match status" value="1"/>
</dbReference>
<evidence type="ECO:0000256" key="2">
    <source>
        <dbReference type="SAM" id="Phobius"/>
    </source>
</evidence>
<dbReference type="InterPro" id="IPR002083">
    <property type="entry name" value="MATH/TRAF_dom"/>
</dbReference>
<protein>
    <recommendedName>
        <fullName evidence="3">MATH domain-containing protein</fullName>
    </recommendedName>
</protein>
<dbReference type="PROSITE" id="PS50144">
    <property type="entry name" value="MATH"/>
    <property type="match status" value="1"/>
</dbReference>
<dbReference type="Pfam" id="PF22486">
    <property type="entry name" value="MATH_2"/>
    <property type="match status" value="1"/>
</dbReference>
<evidence type="ECO:0000313" key="4">
    <source>
        <dbReference type="EMBL" id="KAF3538547.1"/>
    </source>
</evidence>
<keyword evidence="2" id="KW-1133">Transmembrane helix</keyword>
<proteinExistence type="predicted"/>
<name>A0A8S9Q8Y0_BRACR</name>
<keyword evidence="2" id="KW-0472">Membrane</keyword>
<organism evidence="4 5">
    <name type="scientific">Brassica cretica</name>
    <name type="common">Mustard</name>
    <dbReference type="NCBI Taxonomy" id="69181"/>
    <lineage>
        <taxon>Eukaryota</taxon>
        <taxon>Viridiplantae</taxon>
        <taxon>Streptophyta</taxon>
        <taxon>Embryophyta</taxon>
        <taxon>Tracheophyta</taxon>
        <taxon>Spermatophyta</taxon>
        <taxon>Magnoliopsida</taxon>
        <taxon>eudicotyledons</taxon>
        <taxon>Gunneridae</taxon>
        <taxon>Pentapetalae</taxon>
        <taxon>rosids</taxon>
        <taxon>malvids</taxon>
        <taxon>Brassicales</taxon>
        <taxon>Brassicaceae</taxon>
        <taxon>Brassiceae</taxon>
        <taxon>Brassica</taxon>
    </lineage>
</organism>
<comment type="caution">
    <text evidence="4">The sequence shown here is derived from an EMBL/GenBank/DDBJ whole genome shotgun (WGS) entry which is preliminary data.</text>
</comment>
<dbReference type="AlphaFoldDB" id="A0A8S9Q8Y0"/>
<dbReference type="InterPro" id="IPR008974">
    <property type="entry name" value="TRAF-like"/>
</dbReference>
<feature type="transmembrane region" description="Helical" evidence="2">
    <location>
        <begin position="113"/>
        <end position="135"/>
    </location>
</feature>
<gene>
    <name evidence="4" type="ORF">F2Q69_00020322</name>
</gene>
<dbReference type="CDD" id="cd00121">
    <property type="entry name" value="MATH"/>
    <property type="match status" value="1"/>
</dbReference>
<evidence type="ECO:0000256" key="1">
    <source>
        <dbReference type="SAM" id="MobiDB-lite"/>
    </source>
</evidence>
<evidence type="ECO:0000313" key="5">
    <source>
        <dbReference type="Proteomes" id="UP000712600"/>
    </source>
</evidence>
<dbReference type="Proteomes" id="UP000712600">
    <property type="component" value="Unassembled WGS sequence"/>
</dbReference>
<dbReference type="PANTHER" id="PTHR46162:SF5">
    <property type="entry name" value="T23K8.6-RELATED"/>
    <property type="match status" value="1"/>
</dbReference>
<keyword evidence="2" id="KW-0812">Transmembrane</keyword>
<dbReference type="SUPFAM" id="SSF49599">
    <property type="entry name" value="TRAF domain-like"/>
    <property type="match status" value="3"/>
</dbReference>
<feature type="domain" description="MATH" evidence="3">
    <location>
        <begin position="234"/>
        <end position="427"/>
    </location>
</feature>
<dbReference type="EMBL" id="QGKX02001290">
    <property type="protein sequence ID" value="KAF3538547.1"/>
    <property type="molecule type" value="Genomic_DNA"/>
</dbReference>